<accession>Q5YR33</accession>
<dbReference type="Proteomes" id="UP000006820">
    <property type="component" value="Chromosome"/>
</dbReference>
<dbReference type="AlphaFoldDB" id="Q5YR33"/>
<dbReference type="HOGENOM" id="CLU_1136884_0_0_11"/>
<dbReference type="Pfam" id="PF19844">
    <property type="entry name" value="DUF6319"/>
    <property type="match status" value="1"/>
</dbReference>
<name>Q5YR33_NOCFA</name>
<gene>
    <name evidence="3" type="ordered locus">NFA_45070</name>
</gene>
<keyword evidence="1" id="KW-0175">Coiled coil</keyword>
<evidence type="ECO:0008006" key="5">
    <source>
        <dbReference type="Google" id="ProtNLM"/>
    </source>
</evidence>
<evidence type="ECO:0000313" key="4">
    <source>
        <dbReference type="Proteomes" id="UP000006820"/>
    </source>
</evidence>
<dbReference type="KEGG" id="nfa:NFA_45070"/>
<evidence type="ECO:0000313" key="3">
    <source>
        <dbReference type="EMBL" id="BAD59358.1"/>
    </source>
</evidence>
<sequence length="280" mass="28731">MVSVACGIIWGTQSSPDDRPELPMPSSRTKPKPLSDSEIEHIAAEIAAGRPPMVWFTSAAVGVPEGRSGKVVALGDPAEGDFLQVRPTGSKDALSFSPVEVTLTKPPRERQAAASGRSKPAPRKEPPVTQPSTATPASPAPARAAGRAESAAAPAAKATAKDVAAEPRPSAQDKAAAPRPAPAKTTKSPARKKTPEVTVTLAGTADGEWTVEVATGKKRSVRGLPVSSAAVAQAAKLLHPEVAEVVAGVLEAAKQAQLAKVEQLQAELAAAKRALEELDS</sequence>
<dbReference type="eggNOG" id="ENOG50337F3">
    <property type="taxonomic scope" value="Bacteria"/>
</dbReference>
<evidence type="ECO:0000256" key="2">
    <source>
        <dbReference type="SAM" id="MobiDB-lite"/>
    </source>
</evidence>
<feature type="coiled-coil region" evidence="1">
    <location>
        <begin position="247"/>
        <end position="278"/>
    </location>
</feature>
<organism evidence="3 4">
    <name type="scientific">Nocardia farcinica (strain IFM 10152)</name>
    <dbReference type="NCBI Taxonomy" id="247156"/>
    <lineage>
        <taxon>Bacteria</taxon>
        <taxon>Bacillati</taxon>
        <taxon>Actinomycetota</taxon>
        <taxon>Actinomycetes</taxon>
        <taxon>Mycobacteriales</taxon>
        <taxon>Nocardiaceae</taxon>
        <taxon>Nocardia</taxon>
    </lineage>
</organism>
<feature type="region of interest" description="Disordered" evidence="2">
    <location>
        <begin position="80"/>
        <end position="196"/>
    </location>
</feature>
<feature type="compositionally biased region" description="Low complexity" evidence="2">
    <location>
        <begin position="174"/>
        <end position="188"/>
    </location>
</feature>
<dbReference type="EMBL" id="AP006618">
    <property type="protein sequence ID" value="BAD59358.1"/>
    <property type="molecule type" value="Genomic_DNA"/>
</dbReference>
<protein>
    <recommendedName>
        <fullName evidence="5">Translation initiation factor</fullName>
    </recommendedName>
</protein>
<reference evidence="3 4" key="1">
    <citation type="journal article" date="2004" name="Proc. Natl. Acad. Sci. U.S.A.">
        <title>The complete genomic sequence of Nocardia farcinica IFM 10152.</title>
        <authorList>
            <person name="Ishikawa J."/>
            <person name="Yamashita A."/>
            <person name="Mikami Y."/>
            <person name="Hoshino Y."/>
            <person name="Kurita H."/>
            <person name="Hotta K."/>
            <person name="Shiba T."/>
            <person name="Hattori M."/>
        </authorList>
    </citation>
    <scope>NUCLEOTIDE SEQUENCE [LARGE SCALE GENOMIC DNA]</scope>
    <source>
        <strain evidence="3 4">IFM 10152</strain>
    </source>
</reference>
<proteinExistence type="predicted"/>
<dbReference type="STRING" id="247156.NFA_45070"/>
<feature type="compositionally biased region" description="Low complexity" evidence="2">
    <location>
        <begin position="130"/>
        <end position="158"/>
    </location>
</feature>
<feature type="region of interest" description="Disordered" evidence="2">
    <location>
        <begin position="11"/>
        <end position="36"/>
    </location>
</feature>
<evidence type="ECO:0000256" key="1">
    <source>
        <dbReference type="SAM" id="Coils"/>
    </source>
</evidence>
<keyword evidence="4" id="KW-1185">Reference proteome</keyword>
<dbReference type="InterPro" id="IPR046282">
    <property type="entry name" value="DUF6319"/>
</dbReference>